<keyword evidence="2" id="KW-1003">Cell membrane</keyword>
<dbReference type="AlphaFoldDB" id="A0A9E7PKR5"/>
<dbReference type="InterPro" id="IPR012809">
    <property type="entry name" value="ECF_CbiQ"/>
</dbReference>
<name>A0A9E7PKR5_9EURY</name>
<proteinExistence type="predicted"/>
<dbReference type="InterPro" id="IPR051611">
    <property type="entry name" value="ECF_transporter_component"/>
</dbReference>
<keyword evidence="4 6" id="KW-1133">Transmembrane helix</keyword>
<keyword evidence="3 6" id="KW-0812">Transmembrane</keyword>
<feature type="transmembrane region" description="Helical" evidence="6">
    <location>
        <begin position="107"/>
        <end position="128"/>
    </location>
</feature>
<feature type="transmembrane region" description="Helical" evidence="6">
    <location>
        <begin position="233"/>
        <end position="250"/>
    </location>
</feature>
<feature type="transmembrane region" description="Helical" evidence="6">
    <location>
        <begin position="21"/>
        <end position="38"/>
    </location>
</feature>
<dbReference type="RefSeq" id="WP_257742106.1">
    <property type="nucleotide sequence ID" value="NZ_CP096115.1"/>
</dbReference>
<dbReference type="InterPro" id="IPR003339">
    <property type="entry name" value="ABC/ECF_trnsptr_transmembrane"/>
</dbReference>
<dbReference type="GeneID" id="74308314"/>
<dbReference type="EMBL" id="CP096115">
    <property type="protein sequence ID" value="UUX91955.1"/>
    <property type="molecule type" value="Genomic_DNA"/>
</dbReference>
<feature type="transmembrane region" description="Helical" evidence="6">
    <location>
        <begin position="179"/>
        <end position="198"/>
    </location>
</feature>
<dbReference type="Pfam" id="PF02361">
    <property type="entry name" value="CbiQ"/>
    <property type="match status" value="1"/>
</dbReference>
<comment type="subcellular location">
    <subcellularLocation>
        <location evidence="1">Cell membrane</location>
        <topology evidence="1">Multi-pass membrane protein</topology>
    </subcellularLocation>
</comment>
<reference evidence="7" key="1">
    <citation type="submission" date="2022-04" db="EMBL/GenBank/DDBJ databases">
        <title>Complete genome of Methanoplanus endosymbiosus DSM 3599.</title>
        <authorList>
            <person name="Chen S.-C."/>
            <person name="You Y.-T."/>
            <person name="Zhou Y.-Z."/>
            <person name="Lai M.-C."/>
        </authorList>
    </citation>
    <scope>NUCLEOTIDE SEQUENCE</scope>
    <source>
        <strain evidence="7">DSM 3599</strain>
    </source>
</reference>
<dbReference type="Proteomes" id="UP001060368">
    <property type="component" value="Chromosome"/>
</dbReference>
<sequence length="254" mass="28375">MKYPDIDKYADMDSPIHRIEPRIKVISFGILIVSAVFAGSIRAASLFLILSVLILIISRLPLRFILGRVKIICVFLVPILLLMPLTVPGTPIFTVGFMILSKEGLDFAVLVSVRSVAAIILVITMLGTQRFDTTLKALSMLYVPGIIIQMLLFTYRYIYVMIDEFMNIWCSMQAKGYRFRFNSHGLSMIGNLIGMLLIKSYERAERVYQAMIGKGYTGKPVSFSSFKITGTDYLFCSAAIVAVTGIYIINPGLL</sequence>
<dbReference type="KEGG" id="mend:L6E24_11395"/>
<protein>
    <submittedName>
        <fullName evidence="7">Cobalt ECF transporter T component CbiQ</fullName>
    </submittedName>
</protein>
<evidence type="ECO:0000256" key="6">
    <source>
        <dbReference type="SAM" id="Phobius"/>
    </source>
</evidence>
<evidence type="ECO:0000256" key="2">
    <source>
        <dbReference type="ARBA" id="ARBA00022475"/>
    </source>
</evidence>
<accession>A0A9E7PKR5</accession>
<feature type="transmembrane region" description="Helical" evidence="6">
    <location>
        <begin position="69"/>
        <end position="87"/>
    </location>
</feature>
<evidence type="ECO:0000256" key="5">
    <source>
        <dbReference type="ARBA" id="ARBA00023136"/>
    </source>
</evidence>
<evidence type="ECO:0000256" key="3">
    <source>
        <dbReference type="ARBA" id="ARBA00022692"/>
    </source>
</evidence>
<dbReference type="GO" id="GO:0006824">
    <property type="term" value="P:cobalt ion transport"/>
    <property type="evidence" value="ECO:0007669"/>
    <property type="project" value="InterPro"/>
</dbReference>
<keyword evidence="8" id="KW-1185">Reference proteome</keyword>
<organism evidence="7 8">
    <name type="scientific">Methanoplanus endosymbiosus</name>
    <dbReference type="NCBI Taxonomy" id="33865"/>
    <lineage>
        <taxon>Archaea</taxon>
        <taxon>Methanobacteriati</taxon>
        <taxon>Methanobacteriota</taxon>
        <taxon>Stenosarchaea group</taxon>
        <taxon>Methanomicrobia</taxon>
        <taxon>Methanomicrobiales</taxon>
        <taxon>Methanomicrobiaceae</taxon>
        <taxon>Methanoplanus</taxon>
    </lineage>
</organism>
<evidence type="ECO:0000256" key="1">
    <source>
        <dbReference type="ARBA" id="ARBA00004651"/>
    </source>
</evidence>
<dbReference type="CDD" id="cd16914">
    <property type="entry name" value="EcfT"/>
    <property type="match status" value="1"/>
</dbReference>
<evidence type="ECO:0000313" key="7">
    <source>
        <dbReference type="EMBL" id="UUX91955.1"/>
    </source>
</evidence>
<dbReference type="PANTHER" id="PTHR34857">
    <property type="entry name" value="SLL0384 PROTEIN"/>
    <property type="match status" value="1"/>
</dbReference>
<dbReference type="PANTHER" id="PTHR34857:SF2">
    <property type="entry name" value="SLL0384 PROTEIN"/>
    <property type="match status" value="1"/>
</dbReference>
<evidence type="ECO:0000313" key="8">
    <source>
        <dbReference type="Proteomes" id="UP001060368"/>
    </source>
</evidence>
<keyword evidence="5 6" id="KW-0472">Membrane</keyword>
<dbReference type="GO" id="GO:0043190">
    <property type="term" value="C:ATP-binding cassette (ABC) transporter complex"/>
    <property type="evidence" value="ECO:0007669"/>
    <property type="project" value="InterPro"/>
</dbReference>
<dbReference type="NCBIfam" id="TIGR02454">
    <property type="entry name" value="ECF_T_CbiQ"/>
    <property type="match status" value="1"/>
</dbReference>
<feature type="transmembrane region" description="Helical" evidence="6">
    <location>
        <begin position="140"/>
        <end position="159"/>
    </location>
</feature>
<evidence type="ECO:0000256" key="4">
    <source>
        <dbReference type="ARBA" id="ARBA00022989"/>
    </source>
</evidence>
<gene>
    <name evidence="7" type="primary">cbiQ</name>
    <name evidence="7" type="ORF">L6E24_11395</name>
</gene>